<organism evidence="2 3">
    <name type="scientific">Oldenlandia corymbosa var. corymbosa</name>
    <dbReference type="NCBI Taxonomy" id="529605"/>
    <lineage>
        <taxon>Eukaryota</taxon>
        <taxon>Viridiplantae</taxon>
        <taxon>Streptophyta</taxon>
        <taxon>Embryophyta</taxon>
        <taxon>Tracheophyta</taxon>
        <taxon>Spermatophyta</taxon>
        <taxon>Magnoliopsida</taxon>
        <taxon>eudicotyledons</taxon>
        <taxon>Gunneridae</taxon>
        <taxon>Pentapetalae</taxon>
        <taxon>asterids</taxon>
        <taxon>lamiids</taxon>
        <taxon>Gentianales</taxon>
        <taxon>Rubiaceae</taxon>
        <taxon>Rubioideae</taxon>
        <taxon>Spermacoceae</taxon>
        <taxon>Hedyotis-Oldenlandia complex</taxon>
        <taxon>Oldenlandia</taxon>
    </lineage>
</organism>
<dbReference type="AlphaFoldDB" id="A0AAV1CZ74"/>
<evidence type="ECO:0000313" key="2">
    <source>
        <dbReference type="EMBL" id="CAI9100762.1"/>
    </source>
</evidence>
<feature type="compositionally biased region" description="Basic residues" evidence="1">
    <location>
        <begin position="36"/>
        <end position="57"/>
    </location>
</feature>
<dbReference type="Proteomes" id="UP001161247">
    <property type="component" value="Chromosome 3"/>
</dbReference>
<protein>
    <submittedName>
        <fullName evidence="2">OLC1v1037929C1</fullName>
    </submittedName>
</protein>
<accession>A0AAV1CZ74</accession>
<keyword evidence="3" id="KW-1185">Reference proteome</keyword>
<gene>
    <name evidence="2" type="ORF">OLC1_LOCUS10512</name>
</gene>
<feature type="region of interest" description="Disordered" evidence="1">
    <location>
        <begin position="33"/>
        <end position="66"/>
    </location>
</feature>
<evidence type="ECO:0000256" key="1">
    <source>
        <dbReference type="SAM" id="MobiDB-lite"/>
    </source>
</evidence>
<reference evidence="2" key="1">
    <citation type="submission" date="2023-03" db="EMBL/GenBank/DDBJ databases">
        <authorList>
            <person name="Julca I."/>
        </authorList>
    </citation>
    <scope>NUCLEOTIDE SEQUENCE</scope>
</reference>
<sequence length="149" mass="16646">MGDDGASENLEDCVRKLHSAFEKLKELLEAAEKESHKTKKLKKTNKKRGLKTSRRLQKATDDDDEANHELALVVLENNNTCSPKSISPASVSGTPPNNLLLKSCLRRKRKVPAGEDVKREPLNKKVRFDNEGKPVRIIEIPAKNAGRKP</sequence>
<dbReference type="EMBL" id="OX459120">
    <property type="protein sequence ID" value="CAI9100762.1"/>
    <property type="molecule type" value="Genomic_DNA"/>
</dbReference>
<proteinExistence type="predicted"/>
<name>A0AAV1CZ74_OLDCO</name>
<evidence type="ECO:0000313" key="3">
    <source>
        <dbReference type="Proteomes" id="UP001161247"/>
    </source>
</evidence>